<evidence type="ECO:0000256" key="2">
    <source>
        <dbReference type="ARBA" id="ARBA00022448"/>
    </source>
</evidence>
<sequence>MALISCENICLAYDDKEVISDLSFQVNRGDMLCIVGENGSGKTTLIKGLLGLISPVKGKIVMGDGLRQKEIGYMPQQTMAQKDFPASVFEIVLSGCLASRGLKPFYGKKEKTAALENIKKLGIENLKNRCYHELSGGQQQRVLLARALCATKTILLLDEPVAALDPVATDELYHVIEDLNKKEKITVIMVSHDIKCSIGHSTHVLHLQDEGTFFGTVAEYKKSSQAKRFLGGCCDHD</sequence>
<comment type="caution">
    <text evidence="6">The sequence shown here is derived from an EMBL/GenBank/DDBJ whole genome shotgun (WGS) entry which is preliminary data.</text>
</comment>
<dbReference type="Proteomes" id="UP000824118">
    <property type="component" value="Unassembled WGS sequence"/>
</dbReference>
<keyword evidence="4 6" id="KW-0067">ATP-binding</keyword>
<dbReference type="Pfam" id="PF00005">
    <property type="entry name" value="ABC_tran"/>
    <property type="match status" value="1"/>
</dbReference>
<evidence type="ECO:0000313" key="7">
    <source>
        <dbReference type="Proteomes" id="UP000824118"/>
    </source>
</evidence>
<reference evidence="6" key="1">
    <citation type="submission" date="2020-10" db="EMBL/GenBank/DDBJ databases">
        <authorList>
            <person name="Gilroy R."/>
        </authorList>
    </citation>
    <scope>NUCLEOTIDE SEQUENCE</scope>
    <source>
        <strain evidence="6">ChiGjej1B1-1684</strain>
    </source>
</reference>
<dbReference type="InterPro" id="IPR003593">
    <property type="entry name" value="AAA+_ATPase"/>
</dbReference>
<dbReference type="PANTHER" id="PTHR42734:SF17">
    <property type="entry name" value="METAL TRANSPORT SYSTEM ATP-BINDING PROTEIN TM_0124-RELATED"/>
    <property type="match status" value="1"/>
</dbReference>
<dbReference type="PANTHER" id="PTHR42734">
    <property type="entry name" value="METAL TRANSPORT SYSTEM ATP-BINDING PROTEIN TM_0124-RELATED"/>
    <property type="match status" value="1"/>
</dbReference>
<dbReference type="InterPro" id="IPR027417">
    <property type="entry name" value="P-loop_NTPase"/>
</dbReference>
<proteinExistence type="inferred from homology"/>
<organism evidence="6 7">
    <name type="scientific">Candidatus Limousia pullorum</name>
    <dbReference type="NCBI Taxonomy" id="2840860"/>
    <lineage>
        <taxon>Bacteria</taxon>
        <taxon>Bacillati</taxon>
        <taxon>Bacillota</taxon>
        <taxon>Clostridia</taxon>
        <taxon>Eubacteriales</taxon>
        <taxon>Oscillospiraceae</taxon>
        <taxon>Oscillospiraceae incertae sedis</taxon>
        <taxon>Candidatus Limousia</taxon>
    </lineage>
</organism>
<evidence type="ECO:0000256" key="1">
    <source>
        <dbReference type="ARBA" id="ARBA00005417"/>
    </source>
</evidence>
<gene>
    <name evidence="6" type="ORF">IAD22_07795</name>
</gene>
<name>A0A9D1S876_9FIRM</name>
<evidence type="ECO:0000256" key="4">
    <source>
        <dbReference type="ARBA" id="ARBA00022840"/>
    </source>
</evidence>
<dbReference type="Gene3D" id="3.40.50.300">
    <property type="entry name" value="P-loop containing nucleotide triphosphate hydrolases"/>
    <property type="match status" value="1"/>
</dbReference>
<dbReference type="InterPro" id="IPR017871">
    <property type="entry name" value="ABC_transporter-like_CS"/>
</dbReference>
<accession>A0A9D1S876</accession>
<dbReference type="PROSITE" id="PS50893">
    <property type="entry name" value="ABC_TRANSPORTER_2"/>
    <property type="match status" value="1"/>
</dbReference>
<keyword evidence="2" id="KW-0813">Transport</keyword>
<evidence type="ECO:0000313" key="6">
    <source>
        <dbReference type="EMBL" id="HIU50899.1"/>
    </source>
</evidence>
<dbReference type="PROSITE" id="PS00211">
    <property type="entry name" value="ABC_TRANSPORTER_1"/>
    <property type="match status" value="1"/>
</dbReference>
<dbReference type="EMBL" id="DVNG01000116">
    <property type="protein sequence ID" value="HIU50899.1"/>
    <property type="molecule type" value="Genomic_DNA"/>
</dbReference>
<feature type="domain" description="ABC transporter" evidence="5">
    <location>
        <begin position="4"/>
        <end position="234"/>
    </location>
</feature>
<evidence type="ECO:0000256" key="3">
    <source>
        <dbReference type="ARBA" id="ARBA00022741"/>
    </source>
</evidence>
<dbReference type="GO" id="GO:0016887">
    <property type="term" value="F:ATP hydrolysis activity"/>
    <property type="evidence" value="ECO:0007669"/>
    <property type="project" value="InterPro"/>
</dbReference>
<comment type="similarity">
    <text evidence="1">Belongs to the ABC transporter superfamily.</text>
</comment>
<dbReference type="SUPFAM" id="SSF52540">
    <property type="entry name" value="P-loop containing nucleoside triphosphate hydrolases"/>
    <property type="match status" value="1"/>
</dbReference>
<dbReference type="SMART" id="SM00382">
    <property type="entry name" value="AAA"/>
    <property type="match status" value="1"/>
</dbReference>
<dbReference type="CDD" id="cd03235">
    <property type="entry name" value="ABC_Metallic_Cations"/>
    <property type="match status" value="1"/>
</dbReference>
<reference evidence="6" key="2">
    <citation type="journal article" date="2021" name="PeerJ">
        <title>Extensive microbial diversity within the chicken gut microbiome revealed by metagenomics and culture.</title>
        <authorList>
            <person name="Gilroy R."/>
            <person name="Ravi A."/>
            <person name="Getino M."/>
            <person name="Pursley I."/>
            <person name="Horton D.L."/>
            <person name="Alikhan N.F."/>
            <person name="Baker D."/>
            <person name="Gharbi K."/>
            <person name="Hall N."/>
            <person name="Watson M."/>
            <person name="Adriaenssens E.M."/>
            <person name="Foster-Nyarko E."/>
            <person name="Jarju S."/>
            <person name="Secka A."/>
            <person name="Antonio M."/>
            <person name="Oren A."/>
            <person name="Chaudhuri R.R."/>
            <person name="La Ragione R."/>
            <person name="Hildebrand F."/>
            <person name="Pallen M.J."/>
        </authorList>
    </citation>
    <scope>NUCLEOTIDE SEQUENCE</scope>
    <source>
        <strain evidence="6">ChiGjej1B1-1684</strain>
    </source>
</reference>
<dbReference type="InterPro" id="IPR050153">
    <property type="entry name" value="Metal_Ion_Import_ABC"/>
</dbReference>
<dbReference type="GO" id="GO:0005524">
    <property type="term" value="F:ATP binding"/>
    <property type="evidence" value="ECO:0007669"/>
    <property type="project" value="UniProtKB-KW"/>
</dbReference>
<keyword evidence="3" id="KW-0547">Nucleotide-binding</keyword>
<dbReference type="InterPro" id="IPR003439">
    <property type="entry name" value="ABC_transporter-like_ATP-bd"/>
</dbReference>
<dbReference type="AlphaFoldDB" id="A0A9D1S876"/>
<evidence type="ECO:0000259" key="5">
    <source>
        <dbReference type="PROSITE" id="PS50893"/>
    </source>
</evidence>
<protein>
    <submittedName>
        <fullName evidence="6">Metal ABC transporter ATP-binding protein</fullName>
    </submittedName>
</protein>